<dbReference type="PANTHER" id="PTHR43877:SF2">
    <property type="entry name" value="AMINOALKYLPHOSPHONATE N-ACETYLTRANSFERASE-RELATED"/>
    <property type="match status" value="1"/>
</dbReference>
<comment type="caution">
    <text evidence="4">The sequence shown here is derived from an EMBL/GenBank/DDBJ whole genome shotgun (WGS) entry which is preliminary data.</text>
</comment>
<accession>A0A918KC72</accession>
<protein>
    <recommendedName>
        <fullName evidence="3">N-acetyltransferase domain-containing protein</fullName>
    </recommendedName>
</protein>
<evidence type="ECO:0000256" key="1">
    <source>
        <dbReference type="ARBA" id="ARBA00022679"/>
    </source>
</evidence>
<dbReference type="Proteomes" id="UP000626148">
    <property type="component" value="Unassembled WGS sequence"/>
</dbReference>
<evidence type="ECO:0000313" key="5">
    <source>
        <dbReference type="Proteomes" id="UP000626148"/>
    </source>
</evidence>
<dbReference type="PROSITE" id="PS51186">
    <property type="entry name" value="GNAT"/>
    <property type="match status" value="1"/>
</dbReference>
<dbReference type="GO" id="GO:0016747">
    <property type="term" value="F:acyltransferase activity, transferring groups other than amino-acyl groups"/>
    <property type="evidence" value="ECO:0007669"/>
    <property type="project" value="InterPro"/>
</dbReference>
<reference evidence="4" key="1">
    <citation type="journal article" date="2014" name="Int. J. Syst. Evol. Microbiol.">
        <title>Complete genome sequence of Corynebacterium casei LMG S-19264T (=DSM 44701T), isolated from a smear-ripened cheese.</title>
        <authorList>
            <consortium name="US DOE Joint Genome Institute (JGI-PGF)"/>
            <person name="Walter F."/>
            <person name="Albersmeier A."/>
            <person name="Kalinowski J."/>
            <person name="Ruckert C."/>
        </authorList>
    </citation>
    <scope>NUCLEOTIDE SEQUENCE</scope>
    <source>
        <strain evidence="4">KCTC 22169</strain>
    </source>
</reference>
<proteinExistence type="predicted"/>
<dbReference type="SUPFAM" id="SSF55729">
    <property type="entry name" value="Acyl-CoA N-acyltransferases (Nat)"/>
    <property type="match status" value="1"/>
</dbReference>
<reference evidence="4" key="2">
    <citation type="submission" date="2020-09" db="EMBL/GenBank/DDBJ databases">
        <authorList>
            <person name="Sun Q."/>
            <person name="Kim S."/>
        </authorList>
    </citation>
    <scope>NUCLEOTIDE SEQUENCE</scope>
    <source>
        <strain evidence="4">KCTC 22169</strain>
    </source>
</reference>
<feature type="domain" description="N-acetyltransferase" evidence="3">
    <location>
        <begin position="10"/>
        <end position="150"/>
    </location>
</feature>
<gene>
    <name evidence="4" type="ORF">GCM10007392_27550</name>
</gene>
<dbReference type="PANTHER" id="PTHR43877">
    <property type="entry name" value="AMINOALKYLPHOSPHONATE N-ACETYLTRANSFERASE-RELATED-RELATED"/>
    <property type="match status" value="1"/>
</dbReference>
<dbReference type="RefSeq" id="WP_229805355.1">
    <property type="nucleotide sequence ID" value="NZ_BMXR01000006.1"/>
</dbReference>
<evidence type="ECO:0000259" key="3">
    <source>
        <dbReference type="PROSITE" id="PS51186"/>
    </source>
</evidence>
<dbReference type="AlphaFoldDB" id="A0A918KC72"/>
<keyword evidence="2" id="KW-0012">Acyltransferase</keyword>
<dbReference type="Pfam" id="PF00583">
    <property type="entry name" value="Acetyltransf_1"/>
    <property type="match status" value="1"/>
</dbReference>
<dbReference type="Gene3D" id="3.40.630.30">
    <property type="match status" value="1"/>
</dbReference>
<dbReference type="CDD" id="cd04301">
    <property type="entry name" value="NAT_SF"/>
    <property type="match status" value="1"/>
</dbReference>
<dbReference type="InterPro" id="IPR000182">
    <property type="entry name" value="GNAT_dom"/>
</dbReference>
<dbReference type="InterPro" id="IPR016181">
    <property type="entry name" value="Acyl_CoA_acyltransferase"/>
</dbReference>
<name>A0A918KC72_9GAMM</name>
<evidence type="ECO:0000313" key="4">
    <source>
        <dbReference type="EMBL" id="GGX58244.1"/>
    </source>
</evidence>
<sequence length="150" mass="16472">MADDAVQVTPGLRRARPGDAAQLHPLLDQLGYVMDIDRLAARLAWFAADASSPVWVAEYKGRVVGCIACHLTPPLHQVEPLGRITALVVDENLRGLGIGKALVNEADDFFRSQGCLAAELTSSDHRLAAHAFYEARGYRADKRRFLKSFD</sequence>
<dbReference type="EMBL" id="BMXR01000006">
    <property type="protein sequence ID" value="GGX58244.1"/>
    <property type="molecule type" value="Genomic_DNA"/>
</dbReference>
<keyword evidence="1" id="KW-0808">Transferase</keyword>
<dbReference type="InterPro" id="IPR050832">
    <property type="entry name" value="Bact_Acetyltransf"/>
</dbReference>
<keyword evidence="5" id="KW-1185">Reference proteome</keyword>
<evidence type="ECO:0000256" key="2">
    <source>
        <dbReference type="ARBA" id="ARBA00023315"/>
    </source>
</evidence>
<organism evidence="4 5">
    <name type="scientific">Saccharospirillum salsuginis</name>
    <dbReference type="NCBI Taxonomy" id="418750"/>
    <lineage>
        <taxon>Bacteria</taxon>
        <taxon>Pseudomonadati</taxon>
        <taxon>Pseudomonadota</taxon>
        <taxon>Gammaproteobacteria</taxon>
        <taxon>Oceanospirillales</taxon>
        <taxon>Saccharospirillaceae</taxon>
        <taxon>Saccharospirillum</taxon>
    </lineage>
</organism>